<sequence>MAKADFSSYELHYTFNKGADDEFKLIVRKGPSGYGKHYVLDGVTRKYLTKGAQSKSYAISQMLGIAGQMGARS</sequence>
<dbReference type="EMBL" id="EU826466">
    <property type="protein sequence ID" value="ACH62047.1"/>
    <property type="molecule type" value="Genomic_DNA"/>
</dbReference>
<proteinExistence type="predicted"/>
<dbReference type="RefSeq" id="YP_002224957.1">
    <property type="nucleotide sequence ID" value="NC_011273.1"/>
</dbReference>
<keyword evidence="2" id="KW-1185">Reference proteome</keyword>
<organism evidence="1 2">
    <name type="scientific">Mycobacterium phage Myrna</name>
    <dbReference type="NCBI Taxonomy" id="546805"/>
    <lineage>
        <taxon>Viruses</taxon>
        <taxon>Duplodnaviria</taxon>
        <taxon>Heunggongvirae</taxon>
        <taxon>Uroviricota</taxon>
        <taxon>Caudoviricetes</taxon>
        <taxon>Ceeclamvirinae</taxon>
        <taxon>Myrnavirus</taxon>
        <taxon>Myrnavirus myrna</taxon>
    </lineage>
</organism>
<dbReference type="GeneID" id="6920743"/>
<evidence type="ECO:0000313" key="2">
    <source>
        <dbReference type="Proteomes" id="UP000001849"/>
    </source>
</evidence>
<reference evidence="1 2" key="1">
    <citation type="submission" date="2008-06" db="EMBL/GenBank/DDBJ databases">
        <authorList>
            <person name="Smith A.L."/>
            <person name="Paladin E.C."/>
            <person name="Jacobs-Sera D."/>
            <person name="Hendirx R.W."/>
            <person name="Hatfull G.F."/>
        </authorList>
    </citation>
    <scope>NUCLEOTIDE SEQUENCE [LARGE SCALE GENOMIC DNA]</scope>
</reference>
<accession>B5LJ50</accession>
<gene>
    <name evidence="1" type="primary">39</name>
    <name evidence="1" type="ORF">MYRNA_39</name>
</gene>
<dbReference type="KEGG" id="vg:6920743"/>
<evidence type="ECO:0000313" key="1">
    <source>
        <dbReference type="EMBL" id="ACH62047.1"/>
    </source>
</evidence>
<name>B5LJ50_9CAUD</name>
<protein>
    <submittedName>
        <fullName evidence="1">Uncharacterized protein</fullName>
    </submittedName>
</protein>
<dbReference type="Proteomes" id="UP000001849">
    <property type="component" value="Segment"/>
</dbReference>